<dbReference type="InterPro" id="IPR020476">
    <property type="entry name" value="Nudix_hydrolase"/>
</dbReference>
<dbReference type="PROSITE" id="PS51462">
    <property type="entry name" value="NUDIX"/>
    <property type="match status" value="1"/>
</dbReference>
<name>A0ABZ1RIY5_9ACTN</name>
<dbReference type="PANTHER" id="PTHR21340:SF0">
    <property type="entry name" value="BIS(5'-NUCLEOSYL)-TETRAPHOSPHATASE [ASYMMETRICAL]"/>
    <property type="match status" value="1"/>
</dbReference>
<accession>A0ABZ1RIY5</accession>
<dbReference type="RefSeq" id="WP_100580516.1">
    <property type="nucleotide sequence ID" value="NZ_CP108057.1"/>
</dbReference>
<dbReference type="InterPro" id="IPR000086">
    <property type="entry name" value="NUDIX_hydrolase_dom"/>
</dbReference>
<dbReference type="GO" id="GO:0016787">
    <property type="term" value="F:hydrolase activity"/>
    <property type="evidence" value="ECO:0007669"/>
    <property type="project" value="UniProtKB-KW"/>
</dbReference>
<dbReference type="InterPro" id="IPR051325">
    <property type="entry name" value="Nudix_hydrolase_domain"/>
</dbReference>
<keyword evidence="4" id="KW-1185">Reference proteome</keyword>
<proteinExistence type="predicted"/>
<evidence type="ECO:0000313" key="3">
    <source>
        <dbReference type="EMBL" id="WUO46052.1"/>
    </source>
</evidence>
<organism evidence="3 4">
    <name type="scientific">Streptomyces goshikiensis</name>
    <dbReference type="NCBI Taxonomy" id="1942"/>
    <lineage>
        <taxon>Bacteria</taxon>
        <taxon>Bacillati</taxon>
        <taxon>Actinomycetota</taxon>
        <taxon>Actinomycetes</taxon>
        <taxon>Kitasatosporales</taxon>
        <taxon>Streptomycetaceae</taxon>
        <taxon>Streptomyces</taxon>
    </lineage>
</organism>
<evidence type="ECO:0000259" key="2">
    <source>
        <dbReference type="PROSITE" id="PS51462"/>
    </source>
</evidence>
<protein>
    <submittedName>
        <fullName evidence="3">NUDIX hydrolase</fullName>
    </submittedName>
</protein>
<dbReference type="Proteomes" id="UP001432075">
    <property type="component" value="Chromosome"/>
</dbReference>
<dbReference type="InterPro" id="IPR015797">
    <property type="entry name" value="NUDIX_hydrolase-like_dom_sf"/>
</dbReference>
<dbReference type="Pfam" id="PF00293">
    <property type="entry name" value="NUDIX"/>
    <property type="match status" value="1"/>
</dbReference>
<gene>
    <name evidence="3" type="ORF">OHU17_09465</name>
</gene>
<dbReference type="SUPFAM" id="SSF55811">
    <property type="entry name" value="Nudix"/>
    <property type="match status" value="1"/>
</dbReference>
<reference evidence="3" key="1">
    <citation type="submission" date="2022-10" db="EMBL/GenBank/DDBJ databases">
        <title>The complete genomes of actinobacterial strains from the NBC collection.</title>
        <authorList>
            <person name="Joergensen T.S."/>
            <person name="Alvarez Arevalo M."/>
            <person name="Sterndorff E.B."/>
            <person name="Faurdal D."/>
            <person name="Vuksanovic O."/>
            <person name="Mourched A.-S."/>
            <person name="Charusanti P."/>
            <person name="Shaw S."/>
            <person name="Blin K."/>
            <person name="Weber T."/>
        </authorList>
    </citation>
    <scope>NUCLEOTIDE SEQUENCE</scope>
    <source>
        <strain evidence="3">NBC_00283</strain>
    </source>
</reference>
<dbReference type="Gene3D" id="3.90.79.10">
    <property type="entry name" value="Nucleoside Triphosphate Pyrophosphohydrolase"/>
    <property type="match status" value="1"/>
</dbReference>
<evidence type="ECO:0000256" key="1">
    <source>
        <dbReference type="ARBA" id="ARBA00022801"/>
    </source>
</evidence>
<dbReference type="PANTHER" id="PTHR21340">
    <property type="entry name" value="DIADENOSINE 5,5-P1,P4-TETRAPHOSPHATE PYROPHOSPHOHYDROLASE MUTT"/>
    <property type="match status" value="1"/>
</dbReference>
<keyword evidence="1 3" id="KW-0378">Hydrolase</keyword>
<dbReference type="PRINTS" id="PR00502">
    <property type="entry name" value="NUDIXFAMILY"/>
</dbReference>
<sequence length="162" mass="18183">MTGTWLPPGEYIKTIAQATSYACLYFTDTAGRPVQLRATRAVETWQWPGGNMDPGESPWECAVRECREETGMAFEGEPRLLGTHFIRHRGEAWPANHIGFIFDGGALTDEQIAAFVLDPAEHTEVQVRSLEEWRAIMAPAGFDRLREIDAARRAGTVSYLER</sequence>
<dbReference type="EMBL" id="CP108057">
    <property type="protein sequence ID" value="WUO46052.1"/>
    <property type="molecule type" value="Genomic_DNA"/>
</dbReference>
<feature type="domain" description="Nudix hydrolase" evidence="2">
    <location>
        <begin position="16"/>
        <end position="152"/>
    </location>
</feature>
<evidence type="ECO:0000313" key="4">
    <source>
        <dbReference type="Proteomes" id="UP001432075"/>
    </source>
</evidence>